<dbReference type="InterPro" id="IPR002912">
    <property type="entry name" value="ACT_dom"/>
</dbReference>
<accession>A0A918LF14</accession>
<dbReference type="Pfam" id="PF00583">
    <property type="entry name" value="Acetyltransf_1"/>
    <property type="match status" value="1"/>
</dbReference>
<evidence type="ECO:0000259" key="4">
    <source>
        <dbReference type="PROSITE" id="PS51671"/>
    </source>
</evidence>
<name>A0A918LF14_9PSEU</name>
<evidence type="ECO:0000259" key="3">
    <source>
        <dbReference type="PROSITE" id="PS51186"/>
    </source>
</evidence>
<sequence length="341" mass="35676">MDTPTTWRLRVSLDDRPGALARVTTRLAARDCNVLSLSVLPVPGGVVDEIVVSTPPGLAPAALIGDIRAEGGRCVGITRADVRHLVDRTTAALRATASALRDPQTTAEAVRVLLGADAVGTGSLGDHGCAVVRLPDGTELAARRGWAPFTEVELARAGAFAEVLAAAGAVPGPSAVITRTGAGVVLREGRADDADAVTELHARCSTQTLFARYHAGVRTLPRRWLHRLLQPPRGRTLLAMAGTSVIGMAQVIRTTDPAEAEVSVLVEDAWQRQGVGSAMITRLGAIARAAGHTRLVAWCLPSESGFERAAAAAGLPMSVRTEDGLARIELTVARVTRATTR</sequence>
<feature type="domain" description="ACT" evidence="4">
    <location>
        <begin position="8"/>
        <end position="82"/>
    </location>
</feature>
<organism evidence="5 6">
    <name type="scientific">Actinokineospora fastidiosa</name>
    <dbReference type="NCBI Taxonomy" id="1816"/>
    <lineage>
        <taxon>Bacteria</taxon>
        <taxon>Bacillati</taxon>
        <taxon>Actinomycetota</taxon>
        <taxon>Actinomycetes</taxon>
        <taxon>Pseudonocardiales</taxon>
        <taxon>Pseudonocardiaceae</taxon>
        <taxon>Actinokineospora</taxon>
    </lineage>
</organism>
<reference evidence="5" key="2">
    <citation type="submission" date="2020-09" db="EMBL/GenBank/DDBJ databases">
        <authorList>
            <person name="Sun Q."/>
            <person name="Ohkuma M."/>
        </authorList>
    </citation>
    <scope>NUCLEOTIDE SEQUENCE</scope>
    <source>
        <strain evidence="5">JCM 3276</strain>
    </source>
</reference>
<evidence type="ECO:0000256" key="1">
    <source>
        <dbReference type="ARBA" id="ARBA00022679"/>
    </source>
</evidence>
<dbReference type="AlphaFoldDB" id="A0A918LF14"/>
<dbReference type="GO" id="GO:0016747">
    <property type="term" value="F:acyltransferase activity, transferring groups other than amino-acyl groups"/>
    <property type="evidence" value="ECO:0007669"/>
    <property type="project" value="InterPro"/>
</dbReference>
<dbReference type="InterPro" id="IPR050832">
    <property type="entry name" value="Bact_Acetyltransf"/>
</dbReference>
<dbReference type="SUPFAM" id="SSF55021">
    <property type="entry name" value="ACT-like"/>
    <property type="match status" value="1"/>
</dbReference>
<comment type="caution">
    <text evidence="5">The sequence shown here is derived from an EMBL/GenBank/DDBJ whole genome shotgun (WGS) entry which is preliminary data.</text>
</comment>
<reference evidence="5" key="1">
    <citation type="journal article" date="2014" name="Int. J. Syst. Evol. Microbiol.">
        <title>Complete genome sequence of Corynebacterium casei LMG S-19264T (=DSM 44701T), isolated from a smear-ripened cheese.</title>
        <authorList>
            <consortium name="US DOE Joint Genome Institute (JGI-PGF)"/>
            <person name="Walter F."/>
            <person name="Albersmeier A."/>
            <person name="Kalinowski J."/>
            <person name="Ruckert C."/>
        </authorList>
    </citation>
    <scope>NUCLEOTIDE SEQUENCE</scope>
    <source>
        <strain evidence="5">JCM 3276</strain>
    </source>
</reference>
<dbReference type="InterPro" id="IPR000182">
    <property type="entry name" value="GNAT_dom"/>
</dbReference>
<keyword evidence="2" id="KW-0012">Acyltransferase</keyword>
<dbReference type="PROSITE" id="PS51671">
    <property type="entry name" value="ACT"/>
    <property type="match status" value="1"/>
</dbReference>
<dbReference type="CDD" id="cd02116">
    <property type="entry name" value="ACT"/>
    <property type="match status" value="1"/>
</dbReference>
<evidence type="ECO:0000313" key="5">
    <source>
        <dbReference type="EMBL" id="GGS37669.1"/>
    </source>
</evidence>
<evidence type="ECO:0000256" key="2">
    <source>
        <dbReference type="ARBA" id="ARBA00023315"/>
    </source>
</evidence>
<evidence type="ECO:0000313" key="6">
    <source>
        <dbReference type="Proteomes" id="UP000660680"/>
    </source>
</evidence>
<proteinExistence type="predicted"/>
<dbReference type="Gene3D" id="3.40.630.30">
    <property type="match status" value="1"/>
</dbReference>
<dbReference type="Pfam" id="PF01842">
    <property type="entry name" value="ACT"/>
    <property type="match status" value="1"/>
</dbReference>
<dbReference type="PANTHER" id="PTHR43877">
    <property type="entry name" value="AMINOALKYLPHOSPHONATE N-ACETYLTRANSFERASE-RELATED-RELATED"/>
    <property type="match status" value="1"/>
</dbReference>
<dbReference type="InterPro" id="IPR016181">
    <property type="entry name" value="Acyl_CoA_acyltransferase"/>
</dbReference>
<dbReference type="CDD" id="cd04301">
    <property type="entry name" value="NAT_SF"/>
    <property type="match status" value="1"/>
</dbReference>
<dbReference type="EMBL" id="BMRB01000002">
    <property type="protein sequence ID" value="GGS37669.1"/>
    <property type="molecule type" value="Genomic_DNA"/>
</dbReference>
<dbReference type="RefSeq" id="WP_189211495.1">
    <property type="nucleotide sequence ID" value="NZ_BMRB01000002.1"/>
</dbReference>
<protein>
    <submittedName>
        <fullName evidence="5">Uncharacterized protein</fullName>
    </submittedName>
</protein>
<dbReference type="Gene3D" id="3.30.70.260">
    <property type="match status" value="1"/>
</dbReference>
<dbReference type="PROSITE" id="PS51186">
    <property type="entry name" value="GNAT"/>
    <property type="match status" value="1"/>
</dbReference>
<dbReference type="SUPFAM" id="SSF55729">
    <property type="entry name" value="Acyl-CoA N-acyltransferases (Nat)"/>
    <property type="match status" value="1"/>
</dbReference>
<gene>
    <name evidence="5" type="ORF">GCM10010171_35710</name>
</gene>
<keyword evidence="1" id="KW-0808">Transferase</keyword>
<keyword evidence="6" id="KW-1185">Reference proteome</keyword>
<dbReference type="InterPro" id="IPR045865">
    <property type="entry name" value="ACT-like_dom_sf"/>
</dbReference>
<dbReference type="Proteomes" id="UP000660680">
    <property type="component" value="Unassembled WGS sequence"/>
</dbReference>
<feature type="domain" description="N-acetyltransferase" evidence="3">
    <location>
        <begin position="184"/>
        <end position="322"/>
    </location>
</feature>